<dbReference type="AlphaFoldDB" id="A0A7T8QTG6"/>
<accession>A0A7T8QTG6</accession>
<dbReference type="EMBL" id="CP045893">
    <property type="protein sequence ID" value="QQP54439.1"/>
    <property type="molecule type" value="Genomic_DNA"/>
</dbReference>
<protein>
    <submittedName>
        <fullName evidence="1">Uncharacterized protein</fullName>
    </submittedName>
</protein>
<evidence type="ECO:0000313" key="2">
    <source>
        <dbReference type="Proteomes" id="UP000595437"/>
    </source>
</evidence>
<keyword evidence="2" id="KW-1185">Reference proteome</keyword>
<sequence length="54" mass="5917">MEFCPKPRHGVIHAIFTTGSPFFSNSSTNSGEGSHSQGGSFKIVICWHHTEIKV</sequence>
<reference evidence="2" key="1">
    <citation type="submission" date="2021-01" db="EMBL/GenBank/DDBJ databases">
        <title>Caligus Genome Assembly.</title>
        <authorList>
            <person name="Gallardo-Escarate C."/>
        </authorList>
    </citation>
    <scope>NUCLEOTIDE SEQUENCE [LARGE SCALE GENOMIC DNA]</scope>
</reference>
<organism evidence="1 2">
    <name type="scientific">Caligus rogercresseyi</name>
    <name type="common">Sea louse</name>
    <dbReference type="NCBI Taxonomy" id="217165"/>
    <lineage>
        <taxon>Eukaryota</taxon>
        <taxon>Metazoa</taxon>
        <taxon>Ecdysozoa</taxon>
        <taxon>Arthropoda</taxon>
        <taxon>Crustacea</taxon>
        <taxon>Multicrustacea</taxon>
        <taxon>Hexanauplia</taxon>
        <taxon>Copepoda</taxon>
        <taxon>Siphonostomatoida</taxon>
        <taxon>Caligidae</taxon>
        <taxon>Caligus</taxon>
    </lineage>
</organism>
<proteinExistence type="predicted"/>
<gene>
    <name evidence="1" type="ORF">FKW44_007273</name>
</gene>
<evidence type="ECO:0000313" key="1">
    <source>
        <dbReference type="EMBL" id="QQP54439.1"/>
    </source>
</evidence>
<dbReference type="Proteomes" id="UP000595437">
    <property type="component" value="Chromosome 4"/>
</dbReference>
<name>A0A7T8QTG6_CALRO</name>